<feature type="domain" description="BCNT-C" evidence="4">
    <location>
        <begin position="130"/>
        <end position="205"/>
    </location>
</feature>
<evidence type="ECO:0000313" key="6">
    <source>
        <dbReference type="JaponicusDB" id="SJAG_02466"/>
    </source>
</evidence>
<dbReference type="GO" id="GO:0000812">
    <property type="term" value="C:Swr1 complex"/>
    <property type="evidence" value="ECO:0007669"/>
    <property type="project" value="EnsemblFungi"/>
</dbReference>
<feature type="compositionally biased region" description="Basic and acidic residues" evidence="3">
    <location>
        <begin position="54"/>
        <end position="79"/>
    </location>
</feature>
<dbReference type="eggNOG" id="KOG4776">
    <property type="taxonomic scope" value="Eukaryota"/>
</dbReference>
<feature type="region of interest" description="Disordered" evidence="3">
    <location>
        <begin position="1"/>
        <end position="151"/>
    </location>
</feature>
<organism evidence="5 7">
    <name type="scientific">Schizosaccharomyces japonicus (strain yFS275 / FY16936)</name>
    <name type="common">Fission yeast</name>
    <dbReference type="NCBI Taxonomy" id="402676"/>
    <lineage>
        <taxon>Eukaryota</taxon>
        <taxon>Fungi</taxon>
        <taxon>Dikarya</taxon>
        <taxon>Ascomycota</taxon>
        <taxon>Taphrinomycotina</taxon>
        <taxon>Schizosaccharomycetes</taxon>
        <taxon>Schizosaccharomycetales</taxon>
        <taxon>Schizosaccharomycetaceae</taxon>
        <taxon>Schizosaccharomyces</taxon>
    </lineage>
</organism>
<accession>B6K2J5</accession>
<feature type="compositionally biased region" description="Acidic residues" evidence="3">
    <location>
        <begin position="9"/>
        <end position="43"/>
    </location>
</feature>
<gene>
    <name evidence="6" type="primary">swc5</name>
    <name evidence="5" type="ORF">SJAG_02466</name>
</gene>
<dbReference type="OrthoDB" id="5421966at2759"/>
<protein>
    <recommendedName>
        <fullName evidence="2">SWR1-complex protein 5</fullName>
    </recommendedName>
</protein>
<feature type="compositionally biased region" description="Basic residues" evidence="3">
    <location>
        <begin position="123"/>
        <end position="133"/>
    </location>
</feature>
<keyword evidence="7" id="KW-1185">Reference proteome</keyword>
<dbReference type="VEuPathDB" id="FungiDB:SJAG_02466"/>
<evidence type="ECO:0000259" key="4">
    <source>
        <dbReference type="PROSITE" id="PS51279"/>
    </source>
</evidence>
<dbReference type="PROSITE" id="PS51279">
    <property type="entry name" value="BCNT_C"/>
    <property type="match status" value="1"/>
</dbReference>
<dbReference type="GeneID" id="7049213"/>
<dbReference type="PANTHER" id="PTHR48407:SF1">
    <property type="entry name" value="CRANIOFACIAL DEVELOPMENT PROTEIN 1"/>
    <property type="match status" value="1"/>
</dbReference>
<dbReference type="STRING" id="402676.B6K2J5"/>
<evidence type="ECO:0000256" key="3">
    <source>
        <dbReference type="SAM" id="MobiDB-lite"/>
    </source>
</evidence>
<sequence>MIEKLLNTEDWDEENDSDFVLEDTEQSESEFSDTNDSDGEEESESRPLATNDSKLPKNDEQAKTIKEKEPLKEKKETAETRLVSEPVAQVVETVETKTTEEKTITQTLPASQASAAPSISRLPTKKPLRRRRPSPIAASASGTKTKKPKLNTLQEAQQDWKSFVQKNDIETELRHRNKDGYVERQEFLAKTEIARELQLRNLKKK</sequence>
<dbReference type="GO" id="GO:0006338">
    <property type="term" value="P:chromatin remodeling"/>
    <property type="evidence" value="ECO:0007669"/>
    <property type="project" value="EnsemblFungi"/>
</dbReference>
<dbReference type="Proteomes" id="UP000001744">
    <property type="component" value="Unassembled WGS sequence"/>
</dbReference>
<feature type="compositionally biased region" description="Low complexity" evidence="3">
    <location>
        <begin position="104"/>
        <end position="122"/>
    </location>
</feature>
<dbReference type="EMBL" id="KE651166">
    <property type="protein sequence ID" value="EEB07376.1"/>
    <property type="molecule type" value="Genomic_DNA"/>
</dbReference>
<proteinExistence type="inferred from homology"/>
<dbReference type="PANTHER" id="PTHR48407">
    <property type="entry name" value="CRANIOFACIAL DEVELOPMENT PROTEIN 1"/>
    <property type="match status" value="1"/>
</dbReference>
<dbReference type="HOGENOM" id="CLU_1321583_0_0_1"/>
<reference evidence="5 7" key="1">
    <citation type="journal article" date="2011" name="Science">
        <title>Comparative functional genomics of the fission yeasts.</title>
        <authorList>
            <person name="Rhind N."/>
            <person name="Chen Z."/>
            <person name="Yassour M."/>
            <person name="Thompson D.A."/>
            <person name="Haas B.J."/>
            <person name="Habib N."/>
            <person name="Wapinski I."/>
            <person name="Roy S."/>
            <person name="Lin M.F."/>
            <person name="Heiman D.I."/>
            <person name="Young S.K."/>
            <person name="Furuya K."/>
            <person name="Guo Y."/>
            <person name="Pidoux A."/>
            <person name="Chen H.M."/>
            <person name="Robbertse B."/>
            <person name="Goldberg J.M."/>
            <person name="Aoki K."/>
            <person name="Bayne E.H."/>
            <person name="Berlin A.M."/>
            <person name="Desjardins C.A."/>
            <person name="Dobbs E."/>
            <person name="Dukaj L."/>
            <person name="Fan L."/>
            <person name="FitzGerald M.G."/>
            <person name="French C."/>
            <person name="Gujja S."/>
            <person name="Hansen K."/>
            <person name="Keifenheim D."/>
            <person name="Levin J.Z."/>
            <person name="Mosher R.A."/>
            <person name="Mueller C.A."/>
            <person name="Pfiffner J."/>
            <person name="Priest M."/>
            <person name="Russ C."/>
            <person name="Smialowska A."/>
            <person name="Swoboda P."/>
            <person name="Sykes S.M."/>
            <person name="Vaughn M."/>
            <person name="Vengrova S."/>
            <person name="Yoder R."/>
            <person name="Zeng Q."/>
            <person name="Allshire R."/>
            <person name="Baulcombe D."/>
            <person name="Birren B.W."/>
            <person name="Brown W."/>
            <person name="Ekwall K."/>
            <person name="Kellis M."/>
            <person name="Leatherwood J."/>
            <person name="Levin H."/>
            <person name="Margalit H."/>
            <person name="Martienssen R."/>
            <person name="Nieduszynski C.A."/>
            <person name="Spatafora J.W."/>
            <person name="Friedman N."/>
            <person name="Dalgaard J.Z."/>
            <person name="Baumann P."/>
            <person name="Niki H."/>
            <person name="Regev A."/>
            <person name="Nusbaum C."/>
        </authorList>
    </citation>
    <scope>NUCLEOTIDE SEQUENCE [LARGE SCALE GENOMIC DNA]</scope>
    <source>
        <strain evidence="7">yFS275 / FY16936</strain>
    </source>
</reference>
<evidence type="ECO:0000256" key="1">
    <source>
        <dbReference type="ARBA" id="ARBA00010465"/>
    </source>
</evidence>
<evidence type="ECO:0000256" key="2">
    <source>
        <dbReference type="ARBA" id="ARBA00019138"/>
    </source>
</evidence>
<evidence type="ECO:0000313" key="5">
    <source>
        <dbReference type="EMBL" id="EEB07376.1"/>
    </source>
</evidence>
<comment type="similarity">
    <text evidence="1">Belongs to the SWC5 family.</text>
</comment>
<name>B6K2J5_SCHJY</name>
<dbReference type="RefSeq" id="XP_002173669.1">
    <property type="nucleotide sequence ID" value="XM_002173633.2"/>
</dbReference>
<feature type="compositionally biased region" description="Basic and acidic residues" evidence="3">
    <location>
        <begin position="94"/>
        <end position="103"/>
    </location>
</feature>
<dbReference type="AlphaFoldDB" id="B6K2J5"/>
<dbReference type="Pfam" id="PF07572">
    <property type="entry name" value="BCNT"/>
    <property type="match status" value="1"/>
</dbReference>
<dbReference type="JaponicusDB" id="SJAG_02466">
    <property type="gene designation" value="swc5"/>
</dbReference>
<dbReference type="OMA" id="AIWADMN"/>
<dbReference type="InterPro" id="IPR011421">
    <property type="entry name" value="BCNT-C"/>
</dbReference>
<dbReference type="InterPro" id="IPR027124">
    <property type="entry name" value="Swc5/CFDP1/2"/>
</dbReference>
<evidence type="ECO:0000313" key="7">
    <source>
        <dbReference type="Proteomes" id="UP000001744"/>
    </source>
</evidence>